<dbReference type="AlphaFoldDB" id="A0A426ZYF4"/>
<comment type="caution">
    <text evidence="1">The sequence shown here is derived from an EMBL/GenBank/DDBJ whole genome shotgun (WGS) entry which is preliminary data.</text>
</comment>
<dbReference type="EMBL" id="AMZH03004509">
    <property type="protein sequence ID" value="RRT68993.1"/>
    <property type="molecule type" value="Genomic_DNA"/>
</dbReference>
<sequence length="77" mass="8564">MAIARSFGNKDRQTNACRRVHRNNRDTMIEDMSDRLNARPLLKAHGTSSAYLMVATEAVVIGNVYAHHAIENLPSKG</sequence>
<organism evidence="1 2">
    <name type="scientific">Ensete ventricosum</name>
    <name type="common">Abyssinian banana</name>
    <name type="synonym">Musa ensete</name>
    <dbReference type="NCBI Taxonomy" id="4639"/>
    <lineage>
        <taxon>Eukaryota</taxon>
        <taxon>Viridiplantae</taxon>
        <taxon>Streptophyta</taxon>
        <taxon>Embryophyta</taxon>
        <taxon>Tracheophyta</taxon>
        <taxon>Spermatophyta</taxon>
        <taxon>Magnoliopsida</taxon>
        <taxon>Liliopsida</taxon>
        <taxon>Zingiberales</taxon>
        <taxon>Musaceae</taxon>
        <taxon>Ensete</taxon>
    </lineage>
</organism>
<evidence type="ECO:0000313" key="1">
    <source>
        <dbReference type="EMBL" id="RRT68993.1"/>
    </source>
</evidence>
<name>A0A426ZYF4_ENSVE</name>
<accession>A0A426ZYF4</accession>
<protein>
    <submittedName>
        <fullName evidence="1">Uncharacterized protein</fullName>
    </submittedName>
</protein>
<evidence type="ECO:0000313" key="2">
    <source>
        <dbReference type="Proteomes" id="UP000287651"/>
    </source>
</evidence>
<reference evidence="1 2" key="1">
    <citation type="journal article" date="2014" name="Agronomy (Basel)">
        <title>A Draft Genome Sequence for Ensete ventricosum, the Drought-Tolerant Tree Against Hunger.</title>
        <authorList>
            <person name="Harrison J."/>
            <person name="Moore K.A."/>
            <person name="Paszkiewicz K."/>
            <person name="Jones T."/>
            <person name="Grant M."/>
            <person name="Ambacheew D."/>
            <person name="Muzemil S."/>
            <person name="Studholme D.J."/>
        </authorList>
    </citation>
    <scope>NUCLEOTIDE SEQUENCE [LARGE SCALE GENOMIC DNA]</scope>
</reference>
<dbReference type="Proteomes" id="UP000287651">
    <property type="component" value="Unassembled WGS sequence"/>
</dbReference>
<proteinExistence type="predicted"/>
<gene>
    <name evidence="1" type="ORF">B296_00033325</name>
</gene>